<feature type="region of interest" description="Disordered" evidence="2">
    <location>
        <begin position="1"/>
        <end position="27"/>
    </location>
</feature>
<evidence type="ECO:0000256" key="1">
    <source>
        <dbReference type="SAM" id="Coils"/>
    </source>
</evidence>
<organism evidence="3 4">
    <name type="scientific">Polychaeton citri CBS 116435</name>
    <dbReference type="NCBI Taxonomy" id="1314669"/>
    <lineage>
        <taxon>Eukaryota</taxon>
        <taxon>Fungi</taxon>
        <taxon>Dikarya</taxon>
        <taxon>Ascomycota</taxon>
        <taxon>Pezizomycotina</taxon>
        <taxon>Dothideomycetes</taxon>
        <taxon>Dothideomycetidae</taxon>
        <taxon>Capnodiales</taxon>
        <taxon>Capnodiaceae</taxon>
        <taxon>Polychaeton</taxon>
    </lineage>
</organism>
<dbReference type="AlphaFoldDB" id="A0A9P4Q6W0"/>
<evidence type="ECO:0000313" key="4">
    <source>
        <dbReference type="Proteomes" id="UP000799441"/>
    </source>
</evidence>
<accession>A0A9P4Q6W0</accession>
<evidence type="ECO:0000256" key="2">
    <source>
        <dbReference type="SAM" id="MobiDB-lite"/>
    </source>
</evidence>
<gene>
    <name evidence="3" type="ORF">K431DRAFT_294068</name>
</gene>
<protein>
    <submittedName>
        <fullName evidence="3">Uncharacterized protein</fullName>
    </submittedName>
</protein>
<keyword evidence="4" id="KW-1185">Reference proteome</keyword>
<evidence type="ECO:0000313" key="3">
    <source>
        <dbReference type="EMBL" id="KAF2721712.1"/>
    </source>
</evidence>
<keyword evidence="1" id="KW-0175">Coiled coil</keyword>
<feature type="coiled-coil region" evidence="1">
    <location>
        <begin position="175"/>
        <end position="202"/>
    </location>
</feature>
<dbReference type="Proteomes" id="UP000799441">
    <property type="component" value="Unassembled WGS sequence"/>
</dbReference>
<sequence>MSAQHTPPHTAAGDPAHPGDDSYNTNFAPYLPHDLEYGASFEDAVMDMVLNDDAQSGQHGIRIIPEDSMETPIAGVSVRAEDVTFESLPVIGQHELPLPLDDPRRVFSSPISGIKLTHPGGYLEGGPGLDPEMDTFPDDFFSNNPRVQNNEELRTAKQLEIDQNMELLRERLGARRHAIEQNEKIQKELKSLMDQRETELKVQQRVADEIRARKEAKARKMKQNQGS</sequence>
<proteinExistence type="predicted"/>
<name>A0A9P4Q6W0_9PEZI</name>
<comment type="caution">
    <text evidence="3">The sequence shown here is derived from an EMBL/GenBank/DDBJ whole genome shotgun (WGS) entry which is preliminary data.</text>
</comment>
<dbReference type="OrthoDB" id="3926908at2759"/>
<reference evidence="3" key="1">
    <citation type="journal article" date="2020" name="Stud. Mycol.">
        <title>101 Dothideomycetes genomes: a test case for predicting lifestyles and emergence of pathogens.</title>
        <authorList>
            <person name="Haridas S."/>
            <person name="Albert R."/>
            <person name="Binder M."/>
            <person name="Bloem J."/>
            <person name="Labutti K."/>
            <person name="Salamov A."/>
            <person name="Andreopoulos B."/>
            <person name="Baker S."/>
            <person name="Barry K."/>
            <person name="Bills G."/>
            <person name="Bluhm B."/>
            <person name="Cannon C."/>
            <person name="Castanera R."/>
            <person name="Culley D."/>
            <person name="Daum C."/>
            <person name="Ezra D."/>
            <person name="Gonzalez J."/>
            <person name="Henrissat B."/>
            <person name="Kuo A."/>
            <person name="Liang C."/>
            <person name="Lipzen A."/>
            <person name="Lutzoni F."/>
            <person name="Magnuson J."/>
            <person name="Mondo S."/>
            <person name="Nolan M."/>
            <person name="Ohm R."/>
            <person name="Pangilinan J."/>
            <person name="Park H.-J."/>
            <person name="Ramirez L."/>
            <person name="Alfaro M."/>
            <person name="Sun H."/>
            <person name="Tritt A."/>
            <person name="Yoshinaga Y."/>
            <person name="Zwiers L.-H."/>
            <person name="Turgeon B."/>
            <person name="Goodwin S."/>
            <person name="Spatafora J."/>
            <person name="Crous P."/>
            <person name="Grigoriev I."/>
        </authorList>
    </citation>
    <scope>NUCLEOTIDE SEQUENCE</scope>
    <source>
        <strain evidence="3">CBS 116435</strain>
    </source>
</reference>
<dbReference type="EMBL" id="MU003788">
    <property type="protein sequence ID" value="KAF2721712.1"/>
    <property type="molecule type" value="Genomic_DNA"/>
</dbReference>